<dbReference type="Proteomes" id="UP000886523">
    <property type="component" value="Unassembled WGS sequence"/>
</dbReference>
<proteinExistence type="predicted"/>
<evidence type="ECO:0000313" key="2">
    <source>
        <dbReference type="Proteomes" id="UP000886523"/>
    </source>
</evidence>
<comment type="caution">
    <text evidence="1">The sequence shown here is derived from an EMBL/GenBank/DDBJ whole genome shotgun (WGS) entry which is preliminary data.</text>
</comment>
<evidence type="ECO:0000313" key="1">
    <source>
        <dbReference type="EMBL" id="KAF9508225.1"/>
    </source>
</evidence>
<keyword evidence="2" id="KW-1185">Reference proteome</keyword>
<dbReference type="OrthoDB" id="419598at2759"/>
<sequence>MHNISLNAPASPIKDVQLTLNSQCPQPRGRLLLLLEALVFKLAALRRPMGPLPFEPSPGMRNSRLFPPNSGLIPAVELKALGAEVVGADWDDVESLKKAFKDAWAFSWRSYSSNGVFQIEEPGPVG</sequence>
<name>A0A9P6DS39_9AGAM</name>
<organism evidence="1 2">
    <name type="scientific">Hydnum rufescens UP504</name>
    <dbReference type="NCBI Taxonomy" id="1448309"/>
    <lineage>
        <taxon>Eukaryota</taxon>
        <taxon>Fungi</taxon>
        <taxon>Dikarya</taxon>
        <taxon>Basidiomycota</taxon>
        <taxon>Agaricomycotina</taxon>
        <taxon>Agaricomycetes</taxon>
        <taxon>Cantharellales</taxon>
        <taxon>Hydnaceae</taxon>
        <taxon>Hydnum</taxon>
    </lineage>
</organism>
<dbReference type="Gene3D" id="3.40.50.720">
    <property type="entry name" value="NAD(P)-binding Rossmann-like Domain"/>
    <property type="match status" value="1"/>
</dbReference>
<accession>A0A9P6DS39</accession>
<dbReference type="EMBL" id="MU129063">
    <property type="protein sequence ID" value="KAF9508225.1"/>
    <property type="molecule type" value="Genomic_DNA"/>
</dbReference>
<gene>
    <name evidence="1" type="ORF">BS47DRAFT_245474</name>
</gene>
<reference evidence="1" key="1">
    <citation type="journal article" date="2020" name="Nat. Commun.">
        <title>Large-scale genome sequencing of mycorrhizal fungi provides insights into the early evolution of symbiotic traits.</title>
        <authorList>
            <person name="Miyauchi S."/>
            <person name="Kiss E."/>
            <person name="Kuo A."/>
            <person name="Drula E."/>
            <person name="Kohler A."/>
            <person name="Sanchez-Garcia M."/>
            <person name="Morin E."/>
            <person name="Andreopoulos B."/>
            <person name="Barry K.W."/>
            <person name="Bonito G."/>
            <person name="Buee M."/>
            <person name="Carver A."/>
            <person name="Chen C."/>
            <person name="Cichocki N."/>
            <person name="Clum A."/>
            <person name="Culley D."/>
            <person name="Crous P.W."/>
            <person name="Fauchery L."/>
            <person name="Girlanda M."/>
            <person name="Hayes R.D."/>
            <person name="Keri Z."/>
            <person name="LaButti K."/>
            <person name="Lipzen A."/>
            <person name="Lombard V."/>
            <person name="Magnuson J."/>
            <person name="Maillard F."/>
            <person name="Murat C."/>
            <person name="Nolan M."/>
            <person name="Ohm R.A."/>
            <person name="Pangilinan J."/>
            <person name="Pereira M.F."/>
            <person name="Perotto S."/>
            <person name="Peter M."/>
            <person name="Pfister S."/>
            <person name="Riley R."/>
            <person name="Sitrit Y."/>
            <person name="Stielow J.B."/>
            <person name="Szollosi G."/>
            <person name="Zifcakova L."/>
            <person name="Stursova M."/>
            <person name="Spatafora J.W."/>
            <person name="Tedersoo L."/>
            <person name="Vaario L.M."/>
            <person name="Yamada A."/>
            <person name="Yan M."/>
            <person name="Wang P."/>
            <person name="Xu J."/>
            <person name="Bruns T."/>
            <person name="Baldrian P."/>
            <person name="Vilgalys R."/>
            <person name="Dunand C."/>
            <person name="Henrissat B."/>
            <person name="Grigoriev I.V."/>
            <person name="Hibbett D."/>
            <person name="Nagy L.G."/>
            <person name="Martin F.M."/>
        </authorList>
    </citation>
    <scope>NUCLEOTIDE SEQUENCE</scope>
    <source>
        <strain evidence="1">UP504</strain>
    </source>
</reference>
<protein>
    <submittedName>
        <fullName evidence="1">Uncharacterized protein</fullName>
    </submittedName>
</protein>
<dbReference type="AlphaFoldDB" id="A0A9P6DS39"/>